<name>A0ABP0K296_9DINO</name>
<comment type="caution">
    <text evidence="3">The sequence shown here is derived from an EMBL/GenBank/DDBJ whole genome shotgun (WGS) entry which is preliminary data.</text>
</comment>
<evidence type="ECO:0000313" key="3">
    <source>
        <dbReference type="EMBL" id="CAK9020879.1"/>
    </source>
</evidence>
<evidence type="ECO:0000313" key="4">
    <source>
        <dbReference type="Proteomes" id="UP001642464"/>
    </source>
</evidence>
<organism evidence="3 4">
    <name type="scientific">Durusdinium trenchii</name>
    <dbReference type="NCBI Taxonomy" id="1381693"/>
    <lineage>
        <taxon>Eukaryota</taxon>
        <taxon>Sar</taxon>
        <taxon>Alveolata</taxon>
        <taxon>Dinophyceae</taxon>
        <taxon>Suessiales</taxon>
        <taxon>Symbiodiniaceae</taxon>
        <taxon>Durusdinium</taxon>
    </lineage>
</organism>
<protein>
    <submittedName>
        <fullName evidence="3">Uncharacterized protein</fullName>
    </submittedName>
</protein>
<evidence type="ECO:0000313" key="2">
    <source>
        <dbReference type="EMBL" id="CAK9020808.1"/>
    </source>
</evidence>
<reference evidence="3 4" key="1">
    <citation type="submission" date="2024-02" db="EMBL/GenBank/DDBJ databases">
        <authorList>
            <person name="Chen Y."/>
            <person name="Shah S."/>
            <person name="Dougan E. K."/>
            <person name="Thang M."/>
            <person name="Chan C."/>
        </authorList>
    </citation>
    <scope>NUCLEOTIDE SEQUENCE [LARGE SCALE GENOMIC DNA]</scope>
</reference>
<gene>
    <name evidence="2" type="ORF">SCF082_LOCUS15065</name>
    <name evidence="3" type="ORF">SCF082_LOCUS15091</name>
</gene>
<proteinExistence type="predicted"/>
<keyword evidence="4" id="KW-1185">Reference proteome</keyword>
<sequence length="435" mass="48037">MVKKKPSAHGGPRVNAGRRPTTLKTTSVVKHSAFKVRDLLGANDGRLCQEDFDPKVPTTFLTIVTVIFIVTRVLMDHVAGAIDFTKIELKFGGRQEQFYRKAVLVVAQARNGMRKLSAPVTLRESCREFIGRHCTLPEVMFCSQLHSVRPSAEDPFTRACVQWLREVLRDEPRKLSQYEWLTLKCFGRLRQAAAVSLLLPASSNYVGFCVIETAAQLGTFIGAQDAVEWQQQQTQEMSRVPGTNSQKASVCLSLAFALLRSGTFLHDIEACQTYYDLVNAWQALPGNGKFTAKNCVEAALNAIHFAGYDAGTLGPSLPALLADYWKDPTAVMGPGPSALASLFFGEEWDMGNFETVRRAVNELMGGCEVCYNAVVIKPGALTGPQMQSVWCKLKGALDDYCKHSLGRHARQEKATAAIPMSEERRWLRLASLCAI</sequence>
<feature type="region of interest" description="Disordered" evidence="1">
    <location>
        <begin position="1"/>
        <end position="20"/>
    </location>
</feature>
<evidence type="ECO:0000256" key="1">
    <source>
        <dbReference type="SAM" id="MobiDB-lite"/>
    </source>
</evidence>
<dbReference type="Proteomes" id="UP001642464">
    <property type="component" value="Unassembled WGS sequence"/>
</dbReference>
<dbReference type="EMBL" id="CAXAMM010009602">
    <property type="protein sequence ID" value="CAK9020879.1"/>
    <property type="molecule type" value="Genomic_DNA"/>
</dbReference>
<accession>A0ABP0K296</accession>
<dbReference type="EMBL" id="CAXAMM010009580">
    <property type="protein sequence ID" value="CAK9020808.1"/>
    <property type="molecule type" value="Genomic_DNA"/>
</dbReference>